<dbReference type="EMBL" id="CALNXJ010000152">
    <property type="protein sequence ID" value="CAH3167244.1"/>
    <property type="molecule type" value="Genomic_DNA"/>
</dbReference>
<feature type="domain" description="RING-type" evidence="5">
    <location>
        <begin position="64"/>
        <end position="111"/>
    </location>
</feature>
<dbReference type="GO" id="GO:0008270">
    <property type="term" value="F:zinc ion binding"/>
    <property type="evidence" value="ECO:0007669"/>
    <property type="project" value="UniProtKB-KW"/>
</dbReference>
<evidence type="ECO:0000256" key="4">
    <source>
        <dbReference type="PROSITE-ProRule" id="PRU00207"/>
    </source>
</evidence>
<evidence type="ECO:0000313" key="7">
    <source>
        <dbReference type="EMBL" id="CAH3167244.1"/>
    </source>
</evidence>
<protein>
    <submittedName>
        <fullName evidence="7">Uncharacterized protein</fullName>
    </submittedName>
</protein>
<dbReference type="InterPro" id="IPR013083">
    <property type="entry name" value="Znf_RING/FYVE/PHD"/>
</dbReference>
<dbReference type="InterPro" id="IPR001293">
    <property type="entry name" value="Znf_TRAF"/>
</dbReference>
<keyword evidence="3 4" id="KW-0862">Zinc</keyword>
<evidence type="ECO:0000256" key="1">
    <source>
        <dbReference type="ARBA" id="ARBA00022723"/>
    </source>
</evidence>
<accession>A0AAU9Y3U7</accession>
<keyword evidence="8" id="KW-1185">Reference proteome</keyword>
<dbReference type="Pfam" id="PF00097">
    <property type="entry name" value="zf-C3HC4"/>
    <property type="match status" value="1"/>
</dbReference>
<dbReference type="PROSITE" id="PS50089">
    <property type="entry name" value="ZF_RING_2"/>
    <property type="match status" value="1"/>
</dbReference>
<dbReference type="SUPFAM" id="SSF57850">
    <property type="entry name" value="RING/U-box"/>
    <property type="match status" value="1"/>
</dbReference>
<dbReference type="SUPFAM" id="SSF49599">
    <property type="entry name" value="TRAF domain-like"/>
    <property type="match status" value="1"/>
</dbReference>
<keyword evidence="2 4" id="KW-0863">Zinc-finger</keyword>
<gene>
    <name evidence="7" type="ORF">PMEA_00007032</name>
</gene>
<keyword evidence="1 4" id="KW-0479">Metal-binding</keyword>
<feature type="domain" description="TRAF-type" evidence="6">
    <location>
        <begin position="153"/>
        <end position="203"/>
    </location>
</feature>
<organism evidence="7 8">
    <name type="scientific">Pocillopora meandrina</name>
    <dbReference type="NCBI Taxonomy" id="46732"/>
    <lineage>
        <taxon>Eukaryota</taxon>
        <taxon>Metazoa</taxon>
        <taxon>Cnidaria</taxon>
        <taxon>Anthozoa</taxon>
        <taxon>Hexacorallia</taxon>
        <taxon>Scleractinia</taxon>
        <taxon>Astrocoeniina</taxon>
        <taxon>Pocilloporidae</taxon>
        <taxon>Pocillopora</taxon>
    </lineage>
</organism>
<reference evidence="7 8" key="1">
    <citation type="submission" date="2022-05" db="EMBL/GenBank/DDBJ databases">
        <authorList>
            <consortium name="Genoscope - CEA"/>
            <person name="William W."/>
        </authorList>
    </citation>
    <scope>NUCLEOTIDE SEQUENCE [LARGE SCALE GENOMIC DNA]</scope>
</reference>
<name>A0AAU9Y3U7_9CNID</name>
<evidence type="ECO:0000313" key="8">
    <source>
        <dbReference type="Proteomes" id="UP001159428"/>
    </source>
</evidence>
<sequence length="308" mass="34726">MSLLQRTDINNGAGLASTDKETLLRQTVIENPLVRNNVSSKDRSGFQVQRINFSEDSGFGMLYLCYYTATFLFSYGIVSRPVTLACGHSGCKNCMETWAESTATPLCPQCRATFRKEELRLNVAMDKATRDLPVKCNSQGCQWKGNYSDANDHLRHCPKVRERCPNEGCQHVAAREEMTAHACPKERIACSGCQLSVTREKLQFHRTSLCRNSANEHQPTSTQMPREGFNVPSTWLQKNCEKEGHECPFEGSKYLAFCSPIRRNQTTARNNILQEMQHRTHRAQSGKGCLLLLKNSKFCGDPLQVGHL</sequence>
<feature type="zinc finger region" description="TRAF-type" evidence="4">
    <location>
        <begin position="153"/>
        <end position="203"/>
    </location>
</feature>
<evidence type="ECO:0000256" key="2">
    <source>
        <dbReference type="ARBA" id="ARBA00022771"/>
    </source>
</evidence>
<evidence type="ECO:0000259" key="6">
    <source>
        <dbReference type="PROSITE" id="PS50145"/>
    </source>
</evidence>
<proteinExistence type="predicted"/>
<dbReference type="Proteomes" id="UP001159428">
    <property type="component" value="Unassembled WGS sequence"/>
</dbReference>
<dbReference type="InterPro" id="IPR001841">
    <property type="entry name" value="Znf_RING"/>
</dbReference>
<dbReference type="Gene3D" id="3.30.40.10">
    <property type="entry name" value="Zinc/RING finger domain, C3HC4 (zinc finger)"/>
    <property type="match status" value="2"/>
</dbReference>
<dbReference type="PANTHER" id="PTHR10131:SF94">
    <property type="entry name" value="TNF RECEPTOR-ASSOCIATED FACTOR 4"/>
    <property type="match status" value="1"/>
</dbReference>
<evidence type="ECO:0000256" key="3">
    <source>
        <dbReference type="ARBA" id="ARBA00022833"/>
    </source>
</evidence>
<dbReference type="PROSITE" id="PS50145">
    <property type="entry name" value="ZF_TRAF"/>
    <property type="match status" value="1"/>
</dbReference>
<dbReference type="AlphaFoldDB" id="A0AAU9Y3U7"/>
<evidence type="ECO:0000259" key="5">
    <source>
        <dbReference type="PROSITE" id="PS50089"/>
    </source>
</evidence>
<comment type="caution">
    <text evidence="7">The sequence shown here is derived from an EMBL/GenBank/DDBJ whole genome shotgun (WGS) entry which is preliminary data.</text>
</comment>
<dbReference type="PANTHER" id="PTHR10131">
    <property type="entry name" value="TNF RECEPTOR ASSOCIATED FACTOR"/>
    <property type="match status" value="1"/>
</dbReference>
<dbReference type="InterPro" id="IPR018957">
    <property type="entry name" value="Znf_C3HC4_RING-type"/>
</dbReference>